<dbReference type="PROSITE" id="PS00078">
    <property type="entry name" value="COX2"/>
    <property type="match status" value="1"/>
</dbReference>
<reference evidence="24" key="1">
    <citation type="submission" date="2006-07" db="EMBL/GenBank/DDBJ databases">
        <title>Mitochondrial DNA genomes to investigate the phylogenetic position of Strepsiptera.</title>
        <authorList>
            <person name="Pons J."/>
            <person name="Foster P."/>
            <person name="Vogler A.P."/>
        </authorList>
    </citation>
    <scope>NUCLEOTIDE SEQUENCE</scope>
</reference>
<evidence type="ECO:0000256" key="16">
    <source>
        <dbReference type="ARBA" id="ARBA00023008"/>
    </source>
</evidence>
<keyword evidence="7" id="KW-0813">Transport</keyword>
<dbReference type="Gene3D" id="2.60.40.420">
    <property type="entry name" value="Cupredoxins - blue copper proteins"/>
    <property type="match status" value="1"/>
</dbReference>
<evidence type="ECO:0000313" key="24">
    <source>
        <dbReference type="EMBL" id="CAL18253.1"/>
    </source>
</evidence>
<dbReference type="InterPro" id="IPR002429">
    <property type="entry name" value="CcO_II-like_C"/>
</dbReference>
<protein>
    <recommendedName>
        <fullName evidence="6">Cytochrome c oxidase subunit 2</fullName>
        <ecNumber evidence="5">7.1.1.9</ecNumber>
    </recommendedName>
    <alternativeName>
        <fullName evidence="19">Cytochrome c oxidase polypeptide II</fullName>
    </alternativeName>
</protein>
<evidence type="ECO:0000256" key="12">
    <source>
        <dbReference type="ARBA" id="ARBA00022842"/>
    </source>
</evidence>
<keyword evidence="15 21" id="KW-1133">Transmembrane helix</keyword>
<accession>B7ZE88</accession>
<dbReference type="InterPro" id="IPR011759">
    <property type="entry name" value="Cyt_c_oxidase_su2_TM_dom"/>
</dbReference>
<evidence type="ECO:0000259" key="23">
    <source>
        <dbReference type="PROSITE" id="PS50999"/>
    </source>
</evidence>
<evidence type="ECO:0000256" key="14">
    <source>
        <dbReference type="ARBA" id="ARBA00022982"/>
    </source>
</evidence>
<dbReference type="GO" id="GO:0005743">
    <property type="term" value="C:mitochondrial inner membrane"/>
    <property type="evidence" value="ECO:0007669"/>
    <property type="project" value="UniProtKB-SubCell"/>
</dbReference>
<comment type="similarity">
    <text evidence="3">Belongs to the cytochrome c oxidase subunit 2 family.</text>
</comment>
<evidence type="ECO:0000256" key="17">
    <source>
        <dbReference type="ARBA" id="ARBA00023128"/>
    </source>
</evidence>
<proteinExistence type="inferred from homology"/>
<dbReference type="Gene3D" id="1.10.287.90">
    <property type="match status" value="1"/>
</dbReference>
<dbReference type="PROSITE" id="PS50999">
    <property type="entry name" value="COX2_TM"/>
    <property type="match status" value="1"/>
</dbReference>
<feature type="domain" description="Cytochrome oxidase subunit II transmembrane region profile" evidence="23">
    <location>
        <begin position="1"/>
        <end position="90"/>
    </location>
</feature>
<keyword evidence="14" id="KW-0249">Electron transport</keyword>
<evidence type="ECO:0000256" key="6">
    <source>
        <dbReference type="ARBA" id="ARBA00015946"/>
    </source>
</evidence>
<dbReference type="SUPFAM" id="SSF81464">
    <property type="entry name" value="Cytochrome c oxidase subunit II-like, transmembrane region"/>
    <property type="match status" value="1"/>
</dbReference>
<evidence type="ECO:0000256" key="21">
    <source>
        <dbReference type="SAM" id="Phobius"/>
    </source>
</evidence>
<evidence type="ECO:0000256" key="5">
    <source>
        <dbReference type="ARBA" id="ARBA00012949"/>
    </source>
</evidence>
<keyword evidence="18 21" id="KW-0472">Membrane</keyword>
<evidence type="ECO:0000256" key="8">
    <source>
        <dbReference type="ARBA" id="ARBA00022660"/>
    </source>
</evidence>
<evidence type="ECO:0000256" key="4">
    <source>
        <dbReference type="ARBA" id="ARBA00011164"/>
    </source>
</evidence>
<dbReference type="PANTHER" id="PTHR22888:SF9">
    <property type="entry name" value="CYTOCHROME C OXIDASE SUBUNIT 2"/>
    <property type="match status" value="1"/>
</dbReference>
<comment type="catalytic activity">
    <reaction evidence="20">
        <text>4 Fe(II)-[cytochrome c] + O2 + 8 H(+)(in) = 4 Fe(III)-[cytochrome c] + 2 H2O + 4 H(+)(out)</text>
        <dbReference type="Rhea" id="RHEA:11436"/>
        <dbReference type="Rhea" id="RHEA-COMP:10350"/>
        <dbReference type="Rhea" id="RHEA-COMP:14399"/>
        <dbReference type="ChEBI" id="CHEBI:15377"/>
        <dbReference type="ChEBI" id="CHEBI:15378"/>
        <dbReference type="ChEBI" id="CHEBI:15379"/>
        <dbReference type="ChEBI" id="CHEBI:29033"/>
        <dbReference type="ChEBI" id="CHEBI:29034"/>
        <dbReference type="EC" id="7.1.1.9"/>
    </reaction>
    <physiologicalReaction direction="left-to-right" evidence="20">
        <dbReference type="Rhea" id="RHEA:11437"/>
    </physiologicalReaction>
</comment>
<dbReference type="GO" id="GO:0042773">
    <property type="term" value="P:ATP synthesis coupled electron transport"/>
    <property type="evidence" value="ECO:0007669"/>
    <property type="project" value="TreeGrafter"/>
</dbReference>
<sequence length="232" mass="27223">MFLEIYWNIMDSASIMMNELSNLSDFMNLIMLFLSLWILSIKMMIVNLKFPVKIMHFKSMEFYWSLFPLTIISLMAYPSIYLTYALNFSQNSSLTIKLIGHQWYWSYEYSNLNEKEILSYMNKDCYTPMMKFLEVDNKLILPYKIMIRFLTSSTDVIHSWSIQSLGVKMDAIPGHLNQMNLIIERPGNFYGQCSEICGINHSYMPICMESVNINMFLNYLNLLGGWIKALAS</sequence>
<keyword evidence="10" id="KW-0479">Metal-binding</keyword>
<dbReference type="PRINTS" id="PR01166">
    <property type="entry name" value="CYCOXIDASEII"/>
</dbReference>
<keyword evidence="9 21" id="KW-0812">Transmembrane</keyword>
<feature type="transmembrane region" description="Helical" evidence="21">
    <location>
        <begin position="26"/>
        <end position="50"/>
    </location>
</feature>
<keyword evidence="8" id="KW-0679">Respiratory chain</keyword>
<dbReference type="PANTHER" id="PTHR22888">
    <property type="entry name" value="CYTOCHROME C OXIDASE, SUBUNIT II"/>
    <property type="match status" value="1"/>
</dbReference>
<name>B7ZE88_9NEOP</name>
<organism evidence="24">
    <name type="scientific">Xenos vesparum</name>
    <dbReference type="NCBI Taxonomy" id="31928"/>
    <lineage>
        <taxon>Eukaryota</taxon>
        <taxon>Metazoa</taxon>
        <taxon>Ecdysozoa</taxon>
        <taxon>Arthropoda</taxon>
        <taxon>Hexapoda</taxon>
        <taxon>Insecta</taxon>
        <taxon>Pterygota</taxon>
        <taxon>Neoptera</taxon>
        <taxon>Endopterygota</taxon>
        <taxon>Strepsiptera</taxon>
        <taxon>Stylopidia</taxon>
        <taxon>Xenidae</taxon>
        <taxon>Xenos</taxon>
    </lineage>
</organism>
<comment type="subunit">
    <text evidence="4">Component of the cytochrome c oxidase (complex IV, CIV), a multisubunit enzyme composed of a catalytic core of 3 subunits and several supernumerary subunits. The complex exists as a monomer or a dimer and forms supercomplexes (SCs) in the inner mitochondrial membrane with ubiquinol-cytochrome c oxidoreductase (cytochrome b-c1 complex, complex III, CIII).</text>
</comment>
<keyword evidence="11" id="KW-0999">Mitochondrion inner membrane</keyword>
<dbReference type="InterPro" id="IPR008972">
    <property type="entry name" value="Cupredoxin"/>
</dbReference>
<geneLocation type="mitochondrion" evidence="24"/>
<evidence type="ECO:0000256" key="18">
    <source>
        <dbReference type="ARBA" id="ARBA00023136"/>
    </source>
</evidence>
<keyword evidence="17 24" id="KW-0496">Mitochondrion</keyword>
<evidence type="ECO:0000256" key="3">
    <source>
        <dbReference type="ARBA" id="ARBA00007866"/>
    </source>
</evidence>
<dbReference type="EC" id="7.1.1.9" evidence="5"/>
<comment type="subcellular location">
    <subcellularLocation>
        <location evidence="2">Mitochondrion inner membrane</location>
        <topology evidence="2">Multi-pass membrane protein</topology>
    </subcellularLocation>
</comment>
<evidence type="ECO:0000256" key="7">
    <source>
        <dbReference type="ARBA" id="ARBA00022448"/>
    </source>
</evidence>
<keyword evidence="12" id="KW-0460">Magnesium</keyword>
<feature type="domain" description="Cytochrome oxidase subunit II copper A binding" evidence="22">
    <location>
        <begin position="91"/>
        <end position="222"/>
    </location>
</feature>
<evidence type="ECO:0000256" key="9">
    <source>
        <dbReference type="ARBA" id="ARBA00022692"/>
    </source>
</evidence>
<dbReference type="InterPro" id="IPR001505">
    <property type="entry name" value="Copper_CuA"/>
</dbReference>
<gene>
    <name evidence="24" type="primary">cox2</name>
</gene>
<dbReference type="InterPro" id="IPR045187">
    <property type="entry name" value="CcO_II"/>
</dbReference>
<evidence type="ECO:0000256" key="1">
    <source>
        <dbReference type="ARBA" id="ARBA00001935"/>
    </source>
</evidence>
<evidence type="ECO:0000256" key="2">
    <source>
        <dbReference type="ARBA" id="ARBA00004448"/>
    </source>
</evidence>
<dbReference type="Pfam" id="PF00116">
    <property type="entry name" value="COX2"/>
    <property type="match status" value="1"/>
</dbReference>
<dbReference type="AlphaFoldDB" id="B7ZE88"/>
<evidence type="ECO:0000256" key="11">
    <source>
        <dbReference type="ARBA" id="ARBA00022792"/>
    </source>
</evidence>
<evidence type="ECO:0000256" key="19">
    <source>
        <dbReference type="ARBA" id="ARBA00031389"/>
    </source>
</evidence>
<dbReference type="InterPro" id="IPR036257">
    <property type="entry name" value="Cyt_c_oxidase_su2_TM_sf"/>
</dbReference>
<keyword evidence="13" id="KW-1278">Translocase</keyword>
<keyword evidence="16" id="KW-0186">Copper</keyword>
<dbReference type="EMBL" id="AM286745">
    <property type="protein sequence ID" value="CAL18253.1"/>
    <property type="molecule type" value="Genomic_DNA"/>
</dbReference>
<feature type="transmembrane region" description="Helical" evidence="21">
    <location>
        <begin position="62"/>
        <end position="84"/>
    </location>
</feature>
<evidence type="ECO:0000259" key="22">
    <source>
        <dbReference type="PROSITE" id="PS50857"/>
    </source>
</evidence>
<dbReference type="PROSITE" id="PS50857">
    <property type="entry name" value="COX2_CUA"/>
    <property type="match status" value="1"/>
</dbReference>
<comment type="cofactor">
    <cofactor evidence="1">
        <name>Cu cation</name>
        <dbReference type="ChEBI" id="CHEBI:23378"/>
    </cofactor>
</comment>
<evidence type="ECO:0000256" key="13">
    <source>
        <dbReference type="ARBA" id="ARBA00022967"/>
    </source>
</evidence>
<evidence type="ECO:0000256" key="10">
    <source>
        <dbReference type="ARBA" id="ARBA00022723"/>
    </source>
</evidence>
<dbReference type="GO" id="GO:0005507">
    <property type="term" value="F:copper ion binding"/>
    <property type="evidence" value="ECO:0007669"/>
    <property type="project" value="InterPro"/>
</dbReference>
<dbReference type="GO" id="GO:0004129">
    <property type="term" value="F:cytochrome-c oxidase activity"/>
    <property type="evidence" value="ECO:0007669"/>
    <property type="project" value="UniProtKB-EC"/>
</dbReference>
<evidence type="ECO:0000256" key="15">
    <source>
        <dbReference type="ARBA" id="ARBA00022989"/>
    </source>
</evidence>
<evidence type="ECO:0000256" key="20">
    <source>
        <dbReference type="ARBA" id="ARBA00049512"/>
    </source>
</evidence>
<dbReference type="SUPFAM" id="SSF49503">
    <property type="entry name" value="Cupredoxins"/>
    <property type="match status" value="1"/>
</dbReference>